<evidence type="ECO:0000256" key="1">
    <source>
        <dbReference type="ARBA" id="ARBA00004202"/>
    </source>
</evidence>
<evidence type="ECO:0000259" key="6">
    <source>
        <dbReference type="PROSITE" id="PS50893"/>
    </source>
</evidence>
<comment type="caution">
    <text evidence="7">The sequence shown here is derived from an EMBL/GenBank/DDBJ whole genome shotgun (WGS) entry which is preliminary data.</text>
</comment>
<name>A0A944DGG9_DENI1</name>
<keyword evidence="5 7" id="KW-0067">ATP-binding</keyword>
<dbReference type="SUPFAM" id="SSF52540">
    <property type="entry name" value="P-loop containing nucleoside triphosphate hydrolases"/>
    <property type="match status" value="1"/>
</dbReference>
<dbReference type="RefSeq" id="WP_214362352.1">
    <property type="nucleotide sequence ID" value="NZ_JAEKFT010000016.1"/>
</dbReference>
<dbReference type="SMART" id="SM00382">
    <property type="entry name" value="AAA"/>
    <property type="match status" value="1"/>
</dbReference>
<dbReference type="GO" id="GO:0005524">
    <property type="term" value="F:ATP binding"/>
    <property type="evidence" value="ECO:0007669"/>
    <property type="project" value="UniProtKB-KW"/>
</dbReference>
<sequence>MATPASFGRSRAMMRVELRAVTKAFGRQCLFDDVNFGAVAGEVVAVCGKSGSGKSTLLRTINRIESVDAGDIRIDGESVLHGSIDLANLRSRVGMVLQSAPLFSHLSAVENIAMPLRRVRGLSRREAVERAEDALDEVGLAQRAVALPHTLSGGERQRVAVARSMALEPSVLLLDEPTSALDWHLRDEVGALIRSVADKGVTVFMVTHDCDFADRVADRVAVLSRAALHEVSRCDCSGAALLRRVRDLICCDAPRPAALAPRVSL</sequence>
<organism evidence="7 8">
    <name type="scientific">Denitromonas iodatirespirans</name>
    <dbReference type="NCBI Taxonomy" id="2795389"/>
    <lineage>
        <taxon>Bacteria</taxon>
        <taxon>Pseudomonadati</taxon>
        <taxon>Pseudomonadota</taxon>
        <taxon>Betaproteobacteria</taxon>
        <taxon>Rhodocyclales</taxon>
        <taxon>Zoogloeaceae</taxon>
        <taxon>Denitromonas</taxon>
    </lineage>
</organism>
<dbReference type="PROSITE" id="PS50893">
    <property type="entry name" value="ABC_TRANSPORTER_2"/>
    <property type="match status" value="1"/>
</dbReference>
<gene>
    <name evidence="7" type="ORF">I8J34_14575</name>
</gene>
<keyword evidence="8" id="KW-1185">Reference proteome</keyword>
<dbReference type="GO" id="GO:0016887">
    <property type="term" value="F:ATP hydrolysis activity"/>
    <property type="evidence" value="ECO:0007669"/>
    <property type="project" value="InterPro"/>
</dbReference>
<dbReference type="InterPro" id="IPR050086">
    <property type="entry name" value="MetN_ABC_transporter-like"/>
</dbReference>
<evidence type="ECO:0000313" key="7">
    <source>
        <dbReference type="EMBL" id="MBT0962403.1"/>
    </source>
</evidence>
<dbReference type="Pfam" id="PF00005">
    <property type="entry name" value="ABC_tran"/>
    <property type="match status" value="1"/>
</dbReference>
<proteinExistence type="predicted"/>
<dbReference type="PROSITE" id="PS00211">
    <property type="entry name" value="ABC_TRANSPORTER_1"/>
    <property type="match status" value="1"/>
</dbReference>
<dbReference type="InterPro" id="IPR027417">
    <property type="entry name" value="P-loop_NTPase"/>
</dbReference>
<dbReference type="AlphaFoldDB" id="A0A944DGG9"/>
<feature type="domain" description="ABC transporter" evidence="6">
    <location>
        <begin position="16"/>
        <end position="250"/>
    </location>
</feature>
<dbReference type="Proteomes" id="UP000694660">
    <property type="component" value="Unassembled WGS sequence"/>
</dbReference>
<accession>A0A944DGG9</accession>
<dbReference type="PANTHER" id="PTHR43166">
    <property type="entry name" value="AMINO ACID IMPORT ATP-BINDING PROTEIN"/>
    <property type="match status" value="1"/>
</dbReference>
<evidence type="ECO:0000313" key="8">
    <source>
        <dbReference type="Proteomes" id="UP000694660"/>
    </source>
</evidence>
<dbReference type="EMBL" id="JAEKFT010000016">
    <property type="protein sequence ID" value="MBT0962403.1"/>
    <property type="molecule type" value="Genomic_DNA"/>
</dbReference>
<keyword evidence="3" id="KW-1003">Cell membrane</keyword>
<dbReference type="Gene3D" id="3.40.50.300">
    <property type="entry name" value="P-loop containing nucleotide triphosphate hydrolases"/>
    <property type="match status" value="1"/>
</dbReference>
<dbReference type="InterPro" id="IPR003593">
    <property type="entry name" value="AAA+_ATPase"/>
</dbReference>
<comment type="subcellular location">
    <subcellularLocation>
        <location evidence="1">Cell membrane</location>
        <topology evidence="1">Peripheral membrane protein</topology>
    </subcellularLocation>
</comment>
<dbReference type="PANTHER" id="PTHR43166:SF35">
    <property type="entry name" value="L-CYSTINE IMPORT ATP-BINDING PROTEIN TCYN"/>
    <property type="match status" value="1"/>
</dbReference>
<keyword evidence="3" id="KW-0472">Membrane</keyword>
<dbReference type="GO" id="GO:0005886">
    <property type="term" value="C:plasma membrane"/>
    <property type="evidence" value="ECO:0007669"/>
    <property type="project" value="UniProtKB-SubCell"/>
</dbReference>
<evidence type="ECO:0000256" key="3">
    <source>
        <dbReference type="ARBA" id="ARBA00022475"/>
    </source>
</evidence>
<keyword evidence="2" id="KW-0813">Transport</keyword>
<dbReference type="InterPro" id="IPR003439">
    <property type="entry name" value="ABC_transporter-like_ATP-bd"/>
</dbReference>
<keyword evidence="4" id="KW-0547">Nucleotide-binding</keyword>
<evidence type="ECO:0000256" key="5">
    <source>
        <dbReference type="ARBA" id="ARBA00022840"/>
    </source>
</evidence>
<evidence type="ECO:0000256" key="2">
    <source>
        <dbReference type="ARBA" id="ARBA00022448"/>
    </source>
</evidence>
<protein>
    <submittedName>
        <fullName evidence="7">Amino acid ABC transporter ATP-binding protein</fullName>
    </submittedName>
</protein>
<reference evidence="8" key="1">
    <citation type="journal article" date="2022" name="ISME J.">
        <title>Genetic and phylogenetic analysis of dissimilatory iodate-reducing bacteria identifies potential niches across the world's oceans.</title>
        <authorList>
            <person name="Reyes-Umana V."/>
            <person name="Henning Z."/>
            <person name="Lee K."/>
            <person name="Barnum T.P."/>
            <person name="Coates J.D."/>
        </authorList>
    </citation>
    <scope>NUCLEOTIDE SEQUENCE [LARGE SCALE GENOMIC DNA]</scope>
    <source>
        <strain evidence="8">IR12</strain>
    </source>
</reference>
<evidence type="ECO:0000256" key="4">
    <source>
        <dbReference type="ARBA" id="ARBA00022741"/>
    </source>
</evidence>
<dbReference type="InterPro" id="IPR017871">
    <property type="entry name" value="ABC_transporter-like_CS"/>
</dbReference>